<dbReference type="PROSITE" id="PS00523">
    <property type="entry name" value="SULFATASE_1"/>
    <property type="match status" value="1"/>
</dbReference>
<feature type="compositionally biased region" description="Basic and acidic residues" evidence="6">
    <location>
        <begin position="484"/>
        <end position="495"/>
    </location>
</feature>
<evidence type="ECO:0000256" key="2">
    <source>
        <dbReference type="ARBA" id="ARBA00022723"/>
    </source>
</evidence>
<name>A0A2W4Q9X3_9GAMM</name>
<keyword evidence="4" id="KW-0106">Calcium</keyword>
<evidence type="ECO:0000313" key="9">
    <source>
        <dbReference type="EMBL" id="PZN69121.1"/>
    </source>
</evidence>
<dbReference type="InterPro" id="IPR024607">
    <property type="entry name" value="Sulfatase_CS"/>
</dbReference>
<dbReference type="CDD" id="cd16029">
    <property type="entry name" value="4-S"/>
    <property type="match status" value="1"/>
</dbReference>
<protein>
    <submittedName>
        <fullName evidence="9">Sulfatase</fullName>
    </submittedName>
</protein>
<keyword evidence="3" id="KW-0378">Hydrolase</keyword>
<feature type="region of interest" description="Disordered" evidence="6">
    <location>
        <begin position="472"/>
        <end position="495"/>
    </location>
</feature>
<evidence type="ECO:0000256" key="4">
    <source>
        <dbReference type="ARBA" id="ARBA00022837"/>
    </source>
</evidence>
<dbReference type="Pfam" id="PF00884">
    <property type="entry name" value="Sulfatase"/>
    <property type="match status" value="1"/>
</dbReference>
<evidence type="ECO:0000313" key="10">
    <source>
        <dbReference type="Proteomes" id="UP000249396"/>
    </source>
</evidence>
<evidence type="ECO:0000256" key="6">
    <source>
        <dbReference type="SAM" id="MobiDB-lite"/>
    </source>
</evidence>
<keyword evidence="5" id="KW-0325">Glycoprotein</keyword>
<dbReference type="AlphaFoldDB" id="A0A2W4Q9X3"/>
<sequence>MKIPRFARCLIVLSIGLCAWEMTQAQDSKPNIIFIMADDLGNADLGYRGGEIKTPNIDKLATEGVRMESFYGQPVCTPSRAALMTGRYPMRHGLQTLVIFPSHTYGLPVDERTLPQALKDVGYKTLMTGKWHLGHADQKYWPQNRGFDHFYGNVMGEVNYFTRERGGIVDWQRNGKFLKEPGYYTTLIGDEAVKLIDQQDGKQPFFLYFASMAPHAPYQVPQEYMDRYPAIQDKQRKAYAGMITALDDQVGRIVAELDKKHLRENTLIIFASDNGGATSGMFASGSKSKEERDTEVGGIEQGAKAPASNGSLRGGKGSLYEGGVSVPAFANWPAKLQPRVVTEPLHMVDIMPTLLALSGGVGSADHPFDGKDIWLTLKEGKPSPNEDILINVEAIRGAVRKGNWKLVKWATLPGKTELFDLAKDPSEKTNVADQHPDIAKDLEDRLLAYAKEQKPSEWIKAQPAFVGAQGETVFDPDYDIDDGGLPHEKPALGKK</sequence>
<feature type="region of interest" description="Disordered" evidence="6">
    <location>
        <begin position="281"/>
        <end position="314"/>
    </location>
</feature>
<dbReference type="GO" id="GO:0046872">
    <property type="term" value="F:metal ion binding"/>
    <property type="evidence" value="ECO:0007669"/>
    <property type="project" value="UniProtKB-KW"/>
</dbReference>
<dbReference type="InterPro" id="IPR000917">
    <property type="entry name" value="Sulfatase_N"/>
</dbReference>
<dbReference type="InterPro" id="IPR017850">
    <property type="entry name" value="Alkaline_phosphatase_core_sf"/>
</dbReference>
<gene>
    <name evidence="9" type="ORF">DM484_30285</name>
</gene>
<evidence type="ECO:0000259" key="8">
    <source>
        <dbReference type="Pfam" id="PF00884"/>
    </source>
</evidence>
<dbReference type="Gene3D" id="3.40.720.10">
    <property type="entry name" value="Alkaline Phosphatase, subunit A"/>
    <property type="match status" value="1"/>
</dbReference>
<dbReference type="PANTHER" id="PTHR10342:SF274">
    <property type="entry name" value="ARYLSULFATASE B"/>
    <property type="match status" value="1"/>
</dbReference>
<dbReference type="EMBL" id="QJPH01000586">
    <property type="protein sequence ID" value="PZN69121.1"/>
    <property type="molecule type" value="Genomic_DNA"/>
</dbReference>
<dbReference type="Proteomes" id="UP000249396">
    <property type="component" value="Unassembled WGS sequence"/>
</dbReference>
<comment type="caution">
    <text evidence="9">The sequence shown here is derived from an EMBL/GenBank/DDBJ whole genome shotgun (WGS) entry which is preliminary data.</text>
</comment>
<keyword evidence="7" id="KW-0732">Signal</keyword>
<feature type="domain" description="Sulfatase N-terminal" evidence="8">
    <location>
        <begin position="30"/>
        <end position="359"/>
    </location>
</feature>
<evidence type="ECO:0000256" key="7">
    <source>
        <dbReference type="SAM" id="SignalP"/>
    </source>
</evidence>
<dbReference type="Gene3D" id="3.30.1120.10">
    <property type="match status" value="1"/>
</dbReference>
<accession>A0A2W4Q9X3</accession>
<dbReference type="SUPFAM" id="SSF53649">
    <property type="entry name" value="Alkaline phosphatase-like"/>
    <property type="match status" value="1"/>
</dbReference>
<feature type="signal peptide" evidence="7">
    <location>
        <begin position="1"/>
        <end position="25"/>
    </location>
</feature>
<comment type="similarity">
    <text evidence="1">Belongs to the sulfatase family.</text>
</comment>
<reference evidence="9 10" key="1">
    <citation type="journal article" date="2018" name="Aquat. Microb. Ecol.">
        <title>Gammaproteobacterial methanotrophs dominate.</title>
        <authorList>
            <person name="Rissanen A.J."/>
            <person name="Saarenheimo J."/>
            <person name="Tiirola M."/>
            <person name="Peura S."/>
            <person name="Aalto S.L."/>
            <person name="Karvinen A."/>
            <person name="Nykanen H."/>
        </authorList>
    </citation>
    <scope>NUCLEOTIDE SEQUENCE [LARGE SCALE GENOMIC DNA]</scope>
    <source>
        <strain evidence="9">AMbin10</strain>
    </source>
</reference>
<evidence type="ECO:0000256" key="3">
    <source>
        <dbReference type="ARBA" id="ARBA00022801"/>
    </source>
</evidence>
<organism evidence="9 10">
    <name type="scientific">Candidatus Methylumidiphilus alinenensis</name>
    <dbReference type="NCBI Taxonomy" id="2202197"/>
    <lineage>
        <taxon>Bacteria</taxon>
        <taxon>Pseudomonadati</taxon>
        <taxon>Pseudomonadota</taxon>
        <taxon>Gammaproteobacteria</taxon>
        <taxon>Methylococcales</taxon>
        <taxon>Candidatus Methylumidiphilus</taxon>
    </lineage>
</organism>
<dbReference type="GO" id="GO:0008484">
    <property type="term" value="F:sulfuric ester hydrolase activity"/>
    <property type="evidence" value="ECO:0007669"/>
    <property type="project" value="InterPro"/>
</dbReference>
<dbReference type="InterPro" id="IPR047115">
    <property type="entry name" value="ARSB"/>
</dbReference>
<evidence type="ECO:0000256" key="1">
    <source>
        <dbReference type="ARBA" id="ARBA00008779"/>
    </source>
</evidence>
<evidence type="ECO:0000256" key="5">
    <source>
        <dbReference type="ARBA" id="ARBA00023180"/>
    </source>
</evidence>
<proteinExistence type="inferred from homology"/>
<dbReference type="PANTHER" id="PTHR10342">
    <property type="entry name" value="ARYLSULFATASE"/>
    <property type="match status" value="1"/>
</dbReference>
<feature type="chain" id="PRO_5015839298" evidence="7">
    <location>
        <begin position="26"/>
        <end position="495"/>
    </location>
</feature>
<keyword evidence="2" id="KW-0479">Metal-binding</keyword>